<dbReference type="Pfam" id="PF17820">
    <property type="entry name" value="PDZ_6"/>
    <property type="match status" value="1"/>
</dbReference>
<gene>
    <name evidence="5" type="ordered locus">Psta_1404</name>
</gene>
<feature type="compositionally biased region" description="Low complexity" evidence="2">
    <location>
        <begin position="371"/>
        <end position="383"/>
    </location>
</feature>
<feature type="coiled-coil region" evidence="1">
    <location>
        <begin position="410"/>
        <end position="437"/>
    </location>
</feature>
<dbReference type="InterPro" id="IPR036034">
    <property type="entry name" value="PDZ_sf"/>
</dbReference>
<feature type="domain" description="PDZ" evidence="4">
    <location>
        <begin position="98"/>
        <end position="177"/>
    </location>
</feature>
<dbReference type="SUPFAM" id="SSF50156">
    <property type="entry name" value="PDZ domain-like"/>
    <property type="match status" value="1"/>
</dbReference>
<accession>D2QWX6</accession>
<sequence length="441" mass="47363" precursor="true">MNGSRYRRARAWIATCLAASLFPASSLLADEPRFEAKLVPVEVLGPDGQPQGQIVHQVEVVEIHDSDDAAKPVAASKAKGEDAQYGKTVAAATELPEYWLGVNLAEVPTIVRKHLKIKGGAIALDVVPESPAGKAGIQAEDILLEVEGTVIEQASDVLEGLKGAKGTPIKIKMVREGAPLLIEVTPSRRPQDAQATSNAATEEEDAVLVEQLTAELREIDAQLAKVMQDRNAAMQKMSQALTRKHKNIMLFAMRPGIAAQGTTPAINSTARLANGIVITVERLEKGPAKIVVEKEGKSWACTSDSYDSLPAELREEVKKYVDSAVVTALPWNMQGVRGTITLPHGVVVPSVPAMPMYAPATTITPAVRLPASAAQPQPATSSSKNNIPRESYAQVMEAVRRLSQSVGESQQRLEKQVTELQHQIEELRDKAAEAAAEKKAE</sequence>
<keyword evidence="1" id="KW-0175">Coiled coil</keyword>
<evidence type="ECO:0000313" key="5">
    <source>
        <dbReference type="EMBL" id="ADB16080.1"/>
    </source>
</evidence>
<dbReference type="OrthoDB" id="194024at2"/>
<proteinExistence type="predicted"/>
<dbReference type="Proteomes" id="UP000001887">
    <property type="component" value="Chromosome"/>
</dbReference>
<evidence type="ECO:0000313" key="6">
    <source>
        <dbReference type="Proteomes" id="UP000001887"/>
    </source>
</evidence>
<dbReference type="HOGENOM" id="CLU_620892_0_0_0"/>
<evidence type="ECO:0000256" key="3">
    <source>
        <dbReference type="SAM" id="SignalP"/>
    </source>
</evidence>
<dbReference type="EMBL" id="CP001848">
    <property type="protein sequence ID" value="ADB16080.1"/>
    <property type="molecule type" value="Genomic_DNA"/>
</dbReference>
<feature type="chain" id="PRO_5003036048" evidence="3">
    <location>
        <begin position="30"/>
        <end position="441"/>
    </location>
</feature>
<organism evidence="5 6">
    <name type="scientific">Pirellula staleyi (strain ATCC 27377 / DSM 6068 / ICPB 4128)</name>
    <name type="common">Pirella staleyi</name>
    <dbReference type="NCBI Taxonomy" id="530564"/>
    <lineage>
        <taxon>Bacteria</taxon>
        <taxon>Pseudomonadati</taxon>
        <taxon>Planctomycetota</taxon>
        <taxon>Planctomycetia</taxon>
        <taxon>Pirellulales</taxon>
        <taxon>Pirellulaceae</taxon>
        <taxon>Pirellula</taxon>
    </lineage>
</organism>
<feature type="region of interest" description="Disordered" evidence="2">
    <location>
        <begin position="371"/>
        <end position="392"/>
    </location>
</feature>
<feature type="signal peptide" evidence="3">
    <location>
        <begin position="1"/>
        <end position="29"/>
    </location>
</feature>
<dbReference type="AlphaFoldDB" id="D2QWX6"/>
<dbReference type="eggNOG" id="COG0265">
    <property type="taxonomic scope" value="Bacteria"/>
</dbReference>
<dbReference type="SMART" id="SM00228">
    <property type="entry name" value="PDZ"/>
    <property type="match status" value="1"/>
</dbReference>
<evidence type="ECO:0000259" key="4">
    <source>
        <dbReference type="SMART" id="SM00228"/>
    </source>
</evidence>
<keyword evidence="6" id="KW-1185">Reference proteome</keyword>
<dbReference type="Gene3D" id="2.30.42.10">
    <property type="match status" value="1"/>
</dbReference>
<keyword evidence="3" id="KW-0732">Signal</keyword>
<evidence type="ECO:0000256" key="2">
    <source>
        <dbReference type="SAM" id="MobiDB-lite"/>
    </source>
</evidence>
<dbReference type="InterPro" id="IPR001478">
    <property type="entry name" value="PDZ"/>
</dbReference>
<evidence type="ECO:0000256" key="1">
    <source>
        <dbReference type="SAM" id="Coils"/>
    </source>
</evidence>
<protein>
    <submittedName>
        <fullName evidence="5">PDZ/DHR/GLGF domain protein</fullName>
    </submittedName>
</protein>
<feature type="coiled-coil region" evidence="1">
    <location>
        <begin position="209"/>
        <end position="236"/>
    </location>
</feature>
<name>D2QWX6_PIRSD</name>
<dbReference type="KEGG" id="psl:Psta_1404"/>
<dbReference type="STRING" id="530564.Psta_1404"/>
<dbReference type="InterPro" id="IPR041489">
    <property type="entry name" value="PDZ_6"/>
</dbReference>
<reference evidence="5 6" key="1">
    <citation type="journal article" date="2009" name="Stand. Genomic Sci.">
        <title>Complete genome sequence of Pirellula staleyi type strain (ATCC 27377).</title>
        <authorList>
            <person name="Clum A."/>
            <person name="Tindall B.J."/>
            <person name="Sikorski J."/>
            <person name="Ivanova N."/>
            <person name="Mavrommatis K."/>
            <person name="Lucas S."/>
            <person name="Glavina del Rio T."/>
            <person name="Nolan M."/>
            <person name="Chen F."/>
            <person name="Tice H."/>
            <person name="Pitluck S."/>
            <person name="Cheng J.F."/>
            <person name="Chertkov O."/>
            <person name="Brettin T."/>
            <person name="Han C."/>
            <person name="Detter J.C."/>
            <person name="Kuske C."/>
            <person name="Bruce D."/>
            <person name="Goodwin L."/>
            <person name="Ovchinikova G."/>
            <person name="Pati A."/>
            <person name="Mikhailova N."/>
            <person name="Chen A."/>
            <person name="Palaniappan K."/>
            <person name="Land M."/>
            <person name="Hauser L."/>
            <person name="Chang Y.J."/>
            <person name="Jeffries C.D."/>
            <person name="Chain P."/>
            <person name="Rohde M."/>
            <person name="Goker M."/>
            <person name="Bristow J."/>
            <person name="Eisen J.A."/>
            <person name="Markowitz V."/>
            <person name="Hugenholtz P."/>
            <person name="Kyrpides N.C."/>
            <person name="Klenk H.P."/>
            <person name="Lapidus A."/>
        </authorList>
    </citation>
    <scope>NUCLEOTIDE SEQUENCE [LARGE SCALE GENOMIC DNA]</scope>
    <source>
        <strain evidence="6">ATCC 27377 / DSM 6068 / ICPB 4128</strain>
    </source>
</reference>